<gene>
    <name evidence="8" type="ORF">SI7747_09012591</name>
</gene>
<dbReference type="AlphaFoldDB" id="A0A7I8J9S9"/>
<dbReference type="SUPFAM" id="SSF118290">
    <property type="entry name" value="WRKY DNA-binding domain"/>
    <property type="match status" value="1"/>
</dbReference>
<evidence type="ECO:0000256" key="3">
    <source>
        <dbReference type="ARBA" id="ARBA00023125"/>
    </source>
</evidence>
<dbReference type="EMBL" id="LR743596">
    <property type="protein sequence ID" value="CAA2626905.1"/>
    <property type="molecule type" value="Genomic_DNA"/>
</dbReference>
<proteinExistence type="predicted"/>
<evidence type="ECO:0000313" key="8">
    <source>
        <dbReference type="EMBL" id="CAA2626905.1"/>
    </source>
</evidence>
<name>A0A7I8J9S9_SPIIN</name>
<feature type="domain" description="WRKY" evidence="7">
    <location>
        <begin position="120"/>
        <end position="182"/>
    </location>
</feature>
<dbReference type="GO" id="GO:0005634">
    <property type="term" value="C:nucleus"/>
    <property type="evidence" value="ECO:0007669"/>
    <property type="project" value="UniProtKB-SubCell"/>
</dbReference>
<dbReference type="GO" id="GO:0003700">
    <property type="term" value="F:DNA-binding transcription factor activity"/>
    <property type="evidence" value="ECO:0007669"/>
    <property type="project" value="InterPro"/>
</dbReference>
<evidence type="ECO:0000256" key="2">
    <source>
        <dbReference type="ARBA" id="ARBA00023015"/>
    </source>
</evidence>
<dbReference type="EMBL" id="CACRZD030000009">
    <property type="protein sequence ID" value="CAA6666202.1"/>
    <property type="molecule type" value="Genomic_DNA"/>
</dbReference>
<protein>
    <recommendedName>
        <fullName evidence="7">WRKY domain-containing protein</fullName>
    </recommendedName>
</protein>
<evidence type="ECO:0000256" key="5">
    <source>
        <dbReference type="ARBA" id="ARBA00023242"/>
    </source>
</evidence>
<dbReference type="Gene3D" id="2.20.25.80">
    <property type="entry name" value="WRKY domain"/>
    <property type="match status" value="1"/>
</dbReference>
<dbReference type="SMART" id="SM00774">
    <property type="entry name" value="WRKY"/>
    <property type="match status" value="1"/>
</dbReference>
<organism evidence="8">
    <name type="scientific">Spirodela intermedia</name>
    <name type="common">Intermediate duckweed</name>
    <dbReference type="NCBI Taxonomy" id="51605"/>
    <lineage>
        <taxon>Eukaryota</taxon>
        <taxon>Viridiplantae</taxon>
        <taxon>Streptophyta</taxon>
        <taxon>Embryophyta</taxon>
        <taxon>Tracheophyta</taxon>
        <taxon>Spermatophyta</taxon>
        <taxon>Magnoliopsida</taxon>
        <taxon>Liliopsida</taxon>
        <taxon>Araceae</taxon>
        <taxon>Lemnoideae</taxon>
        <taxon>Spirodela</taxon>
    </lineage>
</organism>
<comment type="subcellular location">
    <subcellularLocation>
        <location evidence="1">Nucleus</location>
    </subcellularLocation>
</comment>
<dbReference type="InterPro" id="IPR036576">
    <property type="entry name" value="WRKY_dom_sf"/>
</dbReference>
<keyword evidence="9" id="KW-1185">Reference proteome</keyword>
<evidence type="ECO:0000256" key="4">
    <source>
        <dbReference type="ARBA" id="ARBA00023163"/>
    </source>
</evidence>
<dbReference type="FunFam" id="2.20.25.80:FF:000003">
    <property type="entry name" value="WRKY transcription factor 57"/>
    <property type="match status" value="1"/>
</dbReference>
<feature type="region of interest" description="Disordered" evidence="6">
    <location>
        <begin position="60"/>
        <end position="82"/>
    </location>
</feature>
<dbReference type="PANTHER" id="PTHR31221">
    <property type="entry name" value="WRKY TRANSCRIPTION FACTOR PROTEIN 1-RELATED"/>
    <property type="match status" value="1"/>
</dbReference>
<dbReference type="InterPro" id="IPR003657">
    <property type="entry name" value="WRKY_dom"/>
</dbReference>
<evidence type="ECO:0000256" key="6">
    <source>
        <dbReference type="SAM" id="MobiDB-lite"/>
    </source>
</evidence>
<dbReference type="InterPro" id="IPR044810">
    <property type="entry name" value="WRKY_plant"/>
</dbReference>
<accession>A0A7I8J9S9</accession>
<dbReference type="GO" id="GO:0043565">
    <property type="term" value="F:sequence-specific DNA binding"/>
    <property type="evidence" value="ECO:0007669"/>
    <property type="project" value="InterPro"/>
</dbReference>
<evidence type="ECO:0000259" key="7">
    <source>
        <dbReference type="PROSITE" id="PS50811"/>
    </source>
</evidence>
<dbReference type="Proteomes" id="UP001189122">
    <property type="component" value="Unassembled WGS sequence"/>
</dbReference>
<keyword evidence="4" id="KW-0804">Transcription</keyword>
<reference evidence="8 9" key="1">
    <citation type="submission" date="2019-12" db="EMBL/GenBank/DDBJ databases">
        <authorList>
            <person name="Scholz U."/>
            <person name="Mascher M."/>
            <person name="Fiebig A."/>
        </authorList>
    </citation>
    <scope>NUCLEOTIDE SEQUENCE</scope>
</reference>
<dbReference type="Pfam" id="PF03106">
    <property type="entry name" value="WRKY"/>
    <property type="match status" value="1"/>
</dbReference>
<sequence length="266" mass="28971">MATVSELPHTNMSYPPSFFEDLLLFMESDPFSPPSAGVGEALEQLLFQISDHLAFDEGSQPGGSLPLAVAGEDESRPQAAANGTDNSIMVEQTSCRMECEGTSKRAKKDSSPRIGFRTRSTIEVLEDGYKWRKYGKKSVKSSPNLRNYYRCSTAGCGVKKRVERDADDASYVITVYEGTHNHLPTGAVYYPVPVSGQHATVAPAGDIAAAAWGSSSSAMSTMRLDPHDGDSRSPLALMKGFVDHLVDRLSVYILSSDIYRCLRSPF</sequence>
<keyword evidence="2" id="KW-0805">Transcription regulation</keyword>
<evidence type="ECO:0000256" key="1">
    <source>
        <dbReference type="ARBA" id="ARBA00004123"/>
    </source>
</evidence>
<keyword evidence="5" id="KW-0539">Nucleus</keyword>
<dbReference type="PROSITE" id="PS50811">
    <property type="entry name" value="WRKY"/>
    <property type="match status" value="1"/>
</dbReference>
<evidence type="ECO:0000313" key="9">
    <source>
        <dbReference type="Proteomes" id="UP001189122"/>
    </source>
</evidence>
<keyword evidence="3" id="KW-0238">DNA-binding</keyword>
<dbReference type="PANTHER" id="PTHR31221:SF283">
    <property type="entry name" value="WRKY DOMAIN-CONTAINING PROTEIN"/>
    <property type="match status" value="1"/>
</dbReference>